<evidence type="ECO:0000256" key="1">
    <source>
        <dbReference type="SAM" id="MobiDB-lite"/>
    </source>
</evidence>
<dbReference type="AlphaFoldDB" id="C5LUV2"/>
<dbReference type="Proteomes" id="UP000007800">
    <property type="component" value="Unassembled WGS sequence"/>
</dbReference>
<proteinExistence type="predicted"/>
<feature type="region of interest" description="Disordered" evidence="1">
    <location>
        <begin position="37"/>
        <end position="80"/>
    </location>
</feature>
<dbReference type="EMBL" id="GG685688">
    <property type="protein sequence ID" value="EEQ99452.1"/>
    <property type="molecule type" value="Genomic_DNA"/>
</dbReference>
<name>C5LUV2_PERM5</name>
<organism evidence="3">
    <name type="scientific">Perkinsus marinus (strain ATCC 50983 / TXsc)</name>
    <dbReference type="NCBI Taxonomy" id="423536"/>
    <lineage>
        <taxon>Eukaryota</taxon>
        <taxon>Sar</taxon>
        <taxon>Alveolata</taxon>
        <taxon>Perkinsozoa</taxon>
        <taxon>Perkinsea</taxon>
        <taxon>Perkinsida</taxon>
        <taxon>Perkinsidae</taxon>
        <taxon>Perkinsus</taxon>
    </lineage>
</organism>
<dbReference type="InParanoid" id="C5LUV2"/>
<dbReference type="OrthoDB" id="446409at2759"/>
<feature type="compositionally biased region" description="Polar residues" evidence="1">
    <location>
        <begin position="54"/>
        <end position="64"/>
    </location>
</feature>
<protein>
    <submittedName>
        <fullName evidence="2">Uncharacterized protein</fullName>
    </submittedName>
</protein>
<evidence type="ECO:0000313" key="2">
    <source>
        <dbReference type="EMBL" id="EEQ99452.1"/>
    </source>
</evidence>
<evidence type="ECO:0000313" key="3">
    <source>
        <dbReference type="Proteomes" id="UP000007800"/>
    </source>
</evidence>
<sequence>MFERYRAARRRSGSDIQSIFRNEVEIARRSTLDSFEINDDDDDDCRGDGDSHATPRTRSGTLSSDVVPATESPEKWATPTSPTMLNVKGWRSSGAQVESRFTKNAGTVVRHSPDSFTWTIPRLHLSEKIGTTRFRVCSDADGCKEGRKGAEVAIEYAKNDKNETILKLYSMRDRLGFKMMIDDKEIIVNEDAAKTDRFQFAYEVRAPQLAEMSSSSKESPLNIKCDIFSVNGQAVNDDSAL</sequence>
<gene>
    <name evidence="2" type="ORF">Pmar_PMAR025840</name>
</gene>
<dbReference type="GeneID" id="9050904"/>
<dbReference type="RefSeq" id="XP_002766735.1">
    <property type="nucleotide sequence ID" value="XM_002766689.1"/>
</dbReference>
<accession>C5LUV2</accession>
<keyword evidence="3" id="KW-1185">Reference proteome</keyword>
<reference evidence="2 3" key="1">
    <citation type="submission" date="2008-07" db="EMBL/GenBank/DDBJ databases">
        <authorList>
            <person name="El-Sayed N."/>
            <person name="Caler E."/>
            <person name="Inman J."/>
            <person name="Amedeo P."/>
            <person name="Hass B."/>
            <person name="Wortman J."/>
        </authorList>
    </citation>
    <scope>NUCLEOTIDE SEQUENCE [LARGE SCALE GENOMIC DNA]</scope>
    <source>
        <strain evidence="3">ATCC 50983 / TXsc</strain>
    </source>
</reference>